<dbReference type="VEuPathDB" id="FungiDB:MAPG_12010"/>
<feature type="non-terminal residue" evidence="6">
    <location>
        <position position="1063"/>
    </location>
</feature>
<dbReference type="InterPro" id="IPR027417">
    <property type="entry name" value="P-loop_NTPase"/>
</dbReference>
<dbReference type="PANTHER" id="PTHR10039">
    <property type="entry name" value="AMELOGENIN"/>
    <property type="match status" value="1"/>
</dbReference>
<dbReference type="Gene3D" id="2.130.10.10">
    <property type="entry name" value="YVTN repeat-like/Quinoprotein amine dehydrogenase"/>
    <property type="match status" value="1"/>
</dbReference>
<dbReference type="InterPro" id="IPR056884">
    <property type="entry name" value="NPHP3-like_N"/>
</dbReference>
<feature type="region of interest" description="Disordered" evidence="4">
    <location>
        <begin position="356"/>
        <end position="378"/>
    </location>
</feature>
<dbReference type="Gene3D" id="3.30.460.10">
    <property type="entry name" value="Beta Polymerase, domain 2"/>
    <property type="match status" value="1"/>
</dbReference>
<dbReference type="EMBL" id="GL877081">
    <property type="protein sequence ID" value="KLU93067.1"/>
    <property type="molecule type" value="Genomic_DNA"/>
</dbReference>
<evidence type="ECO:0000259" key="5">
    <source>
        <dbReference type="SMART" id="SM00954"/>
    </source>
</evidence>
<dbReference type="InterPro" id="IPR043519">
    <property type="entry name" value="NT_sf"/>
</dbReference>
<dbReference type="PROSITE" id="PS00678">
    <property type="entry name" value="WD_REPEATS_1"/>
    <property type="match status" value="1"/>
</dbReference>
<dbReference type="InterPro" id="IPR036322">
    <property type="entry name" value="WD40_repeat_dom_sf"/>
</dbReference>
<dbReference type="InterPro" id="IPR001680">
    <property type="entry name" value="WD40_rpt"/>
</dbReference>
<dbReference type="GO" id="GO:0015969">
    <property type="term" value="P:guanosine tetraphosphate metabolic process"/>
    <property type="evidence" value="ECO:0007669"/>
    <property type="project" value="InterPro"/>
</dbReference>
<protein>
    <recommendedName>
        <fullName evidence="5">RelA/SpoT domain-containing protein</fullName>
    </recommendedName>
</protein>
<reference evidence="6" key="1">
    <citation type="submission" date="2010-05" db="EMBL/GenBank/DDBJ databases">
        <title>The Genome Sequence of Magnaporthe poae strain ATCC 64411.</title>
        <authorList>
            <consortium name="The Broad Institute Genome Sequencing Platform"/>
            <consortium name="Broad Institute Genome Sequencing Center for Infectious Disease"/>
            <person name="Ma L.-J."/>
            <person name="Dead R."/>
            <person name="Young S."/>
            <person name="Zeng Q."/>
            <person name="Koehrsen M."/>
            <person name="Alvarado L."/>
            <person name="Berlin A."/>
            <person name="Chapman S.B."/>
            <person name="Chen Z."/>
            <person name="Freedman E."/>
            <person name="Gellesch M."/>
            <person name="Goldberg J."/>
            <person name="Griggs A."/>
            <person name="Gujja S."/>
            <person name="Heilman E.R."/>
            <person name="Heiman D."/>
            <person name="Hepburn T."/>
            <person name="Howarth C."/>
            <person name="Jen D."/>
            <person name="Larson L."/>
            <person name="Mehta T."/>
            <person name="Neiman D."/>
            <person name="Pearson M."/>
            <person name="Roberts A."/>
            <person name="Saif S."/>
            <person name="Shea T."/>
            <person name="Shenoy N."/>
            <person name="Sisk P."/>
            <person name="Stolte C."/>
            <person name="Sykes S."/>
            <person name="Walk T."/>
            <person name="White J."/>
            <person name="Yandava C."/>
            <person name="Haas B."/>
            <person name="Nusbaum C."/>
            <person name="Birren B."/>
        </authorList>
    </citation>
    <scope>NUCLEOTIDE SEQUENCE</scope>
    <source>
        <strain evidence="6">ATCC 64411</strain>
    </source>
</reference>
<proteinExistence type="predicted"/>
<evidence type="ECO:0000256" key="3">
    <source>
        <dbReference type="PROSITE-ProRule" id="PRU00221"/>
    </source>
</evidence>
<dbReference type="SUPFAM" id="SSF52540">
    <property type="entry name" value="P-loop containing nucleoside triphosphate hydrolases"/>
    <property type="match status" value="1"/>
</dbReference>
<dbReference type="Gene3D" id="3.40.50.300">
    <property type="entry name" value="P-loop containing nucleotide triphosphate hydrolases"/>
    <property type="match status" value="1"/>
</dbReference>
<reference evidence="6" key="2">
    <citation type="submission" date="2011-03" db="EMBL/GenBank/DDBJ databases">
        <title>Annotation of Magnaporthe poae ATCC 64411.</title>
        <authorList>
            <person name="Ma L.-J."/>
            <person name="Dead R."/>
            <person name="Young S.K."/>
            <person name="Zeng Q."/>
            <person name="Gargeya S."/>
            <person name="Fitzgerald M."/>
            <person name="Haas B."/>
            <person name="Abouelleil A."/>
            <person name="Alvarado L."/>
            <person name="Arachchi H.M."/>
            <person name="Berlin A."/>
            <person name="Brown A."/>
            <person name="Chapman S.B."/>
            <person name="Chen Z."/>
            <person name="Dunbar C."/>
            <person name="Freedman E."/>
            <person name="Gearin G."/>
            <person name="Gellesch M."/>
            <person name="Goldberg J."/>
            <person name="Griggs A."/>
            <person name="Gujja S."/>
            <person name="Heiman D."/>
            <person name="Howarth C."/>
            <person name="Larson L."/>
            <person name="Lui A."/>
            <person name="MacDonald P.J.P."/>
            <person name="Mehta T."/>
            <person name="Montmayeur A."/>
            <person name="Murphy C."/>
            <person name="Neiman D."/>
            <person name="Pearson M."/>
            <person name="Priest M."/>
            <person name="Roberts A."/>
            <person name="Saif S."/>
            <person name="Shea T."/>
            <person name="Shenoy N."/>
            <person name="Sisk P."/>
            <person name="Stolte C."/>
            <person name="Sykes S."/>
            <person name="Yandava C."/>
            <person name="Wortman J."/>
            <person name="Nusbaum C."/>
            <person name="Birren B."/>
        </authorList>
    </citation>
    <scope>NUCLEOTIDE SEQUENCE</scope>
    <source>
        <strain evidence="6">ATCC 64411</strain>
    </source>
</reference>
<feature type="domain" description="RelA/SpoT" evidence="5">
    <location>
        <begin position="96"/>
        <end position="238"/>
    </location>
</feature>
<evidence type="ECO:0000313" key="6">
    <source>
        <dbReference type="EMBL" id="KLU93067.1"/>
    </source>
</evidence>
<dbReference type="InterPro" id="IPR015943">
    <property type="entry name" value="WD40/YVTN_repeat-like_dom_sf"/>
</dbReference>
<dbReference type="Pfam" id="PF24883">
    <property type="entry name" value="NPHP3_N"/>
    <property type="match status" value="1"/>
</dbReference>
<evidence type="ECO:0000256" key="1">
    <source>
        <dbReference type="ARBA" id="ARBA00022574"/>
    </source>
</evidence>
<organism evidence="6">
    <name type="scientific">Magnaporthiopsis poae (strain ATCC 64411 / 73-15)</name>
    <name type="common">Kentucky bluegrass fungus</name>
    <name type="synonym">Magnaporthe poae</name>
    <dbReference type="NCBI Taxonomy" id="644358"/>
    <lineage>
        <taxon>Eukaryota</taxon>
        <taxon>Fungi</taxon>
        <taxon>Dikarya</taxon>
        <taxon>Ascomycota</taxon>
        <taxon>Pezizomycotina</taxon>
        <taxon>Sordariomycetes</taxon>
        <taxon>Sordariomycetidae</taxon>
        <taxon>Magnaporthales</taxon>
        <taxon>Magnaporthaceae</taxon>
        <taxon>Magnaporthiopsis</taxon>
    </lineage>
</organism>
<dbReference type="SMART" id="SM00320">
    <property type="entry name" value="WD40"/>
    <property type="match status" value="2"/>
</dbReference>
<feature type="repeat" description="WD" evidence="3">
    <location>
        <begin position="996"/>
        <end position="1037"/>
    </location>
</feature>
<dbReference type="SUPFAM" id="SSF50978">
    <property type="entry name" value="WD40 repeat-like"/>
    <property type="match status" value="1"/>
</dbReference>
<feature type="compositionally biased region" description="Polar residues" evidence="4">
    <location>
        <begin position="357"/>
        <end position="373"/>
    </location>
</feature>
<dbReference type="Pfam" id="PF00400">
    <property type="entry name" value="WD40"/>
    <property type="match status" value="2"/>
</dbReference>
<keyword evidence="2" id="KW-0677">Repeat</keyword>
<accession>A0A0H2UAT0</accession>
<gene>
    <name evidence="6" type="ORF">MAPG_12010</name>
</gene>
<dbReference type="InterPro" id="IPR019775">
    <property type="entry name" value="WD40_repeat_CS"/>
</dbReference>
<feature type="repeat" description="WD" evidence="3">
    <location>
        <begin position="1038"/>
        <end position="1063"/>
    </location>
</feature>
<sequence length="1063" mass="118941">MALPLPNRHAGQTGIEKDLEERFKTTIDNLVAKWDEQLSRGEHWADGARRSAKIREIFVDTIWSQIEDGYGKMLQELEGYFKKRFEEENIAADTQARVKAIDSIKATLERREKTKLFASVNDVFIEMHDLLGLRIVPHTSEARKEVEVFIDKEFHQLKPTAHISSDRKVGEFWDARFGAYESNNHRIGTKRRKLGHGEYPESLSSYEGVMFEIQVASLADVLSNILAHPLQYKKKHGPLDKRTEQTLDLLKGTFKFLDVHLEQFLDAYNARLEAKAIEAECGSGSEPAMTMAAKAAALSDLGKMRADVAAAVTEALEGRMRHLANREPDTPSRAPEYWRRCMKEHSGTHVQIGGTGAQHNQIGNNNSTYSQAHSGGGHNFGDVRGATFNFGPAIAAEQERLLSSLPSVAQAAFNSREREHHDTCLEGTRVDVLQRIDNWINGKENNRPKHIFWLNGLAGTGKSTIASTVARNHGPFTVSFFFSRGGGEAGRARYLFTTVAKQLARRSPLLRQPVCDAITEHPDIAGLSVADQWKYLIMGPLKKLKDAPKGLSLLLVMDALDECDDTRDVQTIIRLLGEVQSITAIRFLVFLTSRPEVPVRAGFQKLDTNAHNDFILHDVEPKIVDHDIQVFLENGFKDIATERLLGDDWPGVDKIIQLVAKSGGLFIWAATACRFVHDGKALARKRLATLLGGDGKRFARNSPEQELDGIYLVVLNNSVGEDYDHDEREELCATLREILGAIVVLSSPLSTSSVGNLLQIPPVEVEQMLQELSSILDIRQNRPVRLHHPSFRDFLLSKDRCTDTNFLVDEKGAHQMLADRCLQLLSTGNNLKRDICGLRLPGTLRSEIDKQTIDSALPPEVQYACRYWVHHWKESKRQIRDGDPVDRFLTSHLLYWLEALSVTGLIRESIGMLNSLLNMCDTEGSITVSAFLYDLQRFVLTNCHNIDASPLQVYHSALLFAPERSVIRRLWRNKLPICVSLLSPVNLDWNACLQTLEGHSDWVRSVAFSPDGQKLASASDDNTVKLWDAATGACEATLEGHNNRVRSVVFSPDGQKLASASDD</sequence>
<evidence type="ECO:0000256" key="4">
    <source>
        <dbReference type="SAM" id="MobiDB-lite"/>
    </source>
</evidence>
<dbReference type="OrthoDB" id="674604at2759"/>
<dbReference type="PANTHER" id="PTHR10039:SF17">
    <property type="entry name" value="FUNGAL STAND N-TERMINAL GOODBYE DOMAIN-CONTAINING PROTEIN-RELATED"/>
    <property type="match status" value="1"/>
</dbReference>
<name>A0A0H2UAT0_MAGP6</name>
<evidence type="ECO:0000256" key="2">
    <source>
        <dbReference type="ARBA" id="ARBA00022737"/>
    </source>
</evidence>
<keyword evidence="1 3" id="KW-0853">WD repeat</keyword>
<dbReference type="AlphaFoldDB" id="A0A0H2UAT0"/>
<dbReference type="SUPFAM" id="SSF81301">
    <property type="entry name" value="Nucleotidyltransferase"/>
    <property type="match status" value="1"/>
</dbReference>
<dbReference type="PROSITE" id="PS50082">
    <property type="entry name" value="WD_REPEATS_2"/>
    <property type="match status" value="2"/>
</dbReference>
<dbReference type="PROSITE" id="PS50294">
    <property type="entry name" value="WD_REPEATS_REGION"/>
    <property type="match status" value="2"/>
</dbReference>
<dbReference type="InterPro" id="IPR007685">
    <property type="entry name" value="RelA_SpoT"/>
</dbReference>
<dbReference type="SMART" id="SM00954">
    <property type="entry name" value="RelA_SpoT"/>
    <property type="match status" value="1"/>
</dbReference>